<evidence type="ECO:0000259" key="2">
    <source>
        <dbReference type="Pfam" id="PF08327"/>
    </source>
</evidence>
<proteinExistence type="inferred from homology"/>
<dbReference type="SUPFAM" id="SSF55961">
    <property type="entry name" value="Bet v1-like"/>
    <property type="match status" value="1"/>
</dbReference>
<dbReference type="Gene3D" id="3.30.530.20">
    <property type="match status" value="1"/>
</dbReference>
<comment type="caution">
    <text evidence="3">The sequence shown here is derived from an EMBL/GenBank/DDBJ whole genome shotgun (WGS) entry which is preliminary data.</text>
</comment>
<evidence type="ECO:0000313" key="3">
    <source>
        <dbReference type="EMBL" id="TDQ05751.1"/>
    </source>
</evidence>
<dbReference type="EMBL" id="SNXZ01000001">
    <property type="protein sequence ID" value="TDQ05751.1"/>
    <property type="molecule type" value="Genomic_DNA"/>
</dbReference>
<feature type="domain" description="Activator of Hsp90 ATPase homologue 1/2-like C-terminal" evidence="2">
    <location>
        <begin position="13"/>
        <end position="121"/>
    </location>
</feature>
<accession>A0A4R6SP78</accession>
<comment type="similarity">
    <text evidence="1">Belongs to the AHA1 family.</text>
</comment>
<dbReference type="InterPro" id="IPR013538">
    <property type="entry name" value="ASHA1/2-like_C"/>
</dbReference>
<evidence type="ECO:0000256" key="1">
    <source>
        <dbReference type="ARBA" id="ARBA00006817"/>
    </source>
</evidence>
<dbReference type="Proteomes" id="UP000295444">
    <property type="component" value="Unassembled WGS sequence"/>
</dbReference>
<gene>
    <name evidence="3" type="ORF">EV186_1011729</name>
</gene>
<dbReference type="OrthoDB" id="9815653at2"/>
<dbReference type="Pfam" id="PF08327">
    <property type="entry name" value="AHSA1"/>
    <property type="match status" value="1"/>
</dbReference>
<reference evidence="3 4" key="1">
    <citation type="submission" date="2019-03" db="EMBL/GenBank/DDBJ databases">
        <title>Genomic Encyclopedia of Type Strains, Phase IV (KMG-IV): sequencing the most valuable type-strain genomes for metagenomic binning, comparative biology and taxonomic classification.</title>
        <authorList>
            <person name="Goeker M."/>
        </authorList>
    </citation>
    <scope>NUCLEOTIDE SEQUENCE [LARGE SCALE GENOMIC DNA]</scope>
    <source>
        <strain evidence="3 4">DSM 45361</strain>
    </source>
</reference>
<dbReference type="InterPro" id="IPR023393">
    <property type="entry name" value="START-like_dom_sf"/>
</dbReference>
<name>A0A4R6SP78_LABRH</name>
<evidence type="ECO:0000313" key="4">
    <source>
        <dbReference type="Proteomes" id="UP000295444"/>
    </source>
</evidence>
<dbReference type="AlphaFoldDB" id="A0A4R6SP78"/>
<keyword evidence="4" id="KW-1185">Reference proteome</keyword>
<dbReference type="RefSeq" id="WP_133848447.1">
    <property type="nucleotide sequence ID" value="NZ_SNXZ01000001.1"/>
</dbReference>
<dbReference type="CDD" id="cd08893">
    <property type="entry name" value="SRPBCC_CalC_Aha1-like_GntR-HTH"/>
    <property type="match status" value="1"/>
</dbReference>
<protein>
    <submittedName>
        <fullName evidence="3">Uncharacterized protein YndB with AHSA1/START domain</fullName>
    </submittedName>
</protein>
<sequence>MTDTFVYVTYIETTPEKLWAALTTPEFTTRYWNGRRITSDWATGSPVRFEHDYDEGGEDWGRVLAADEPRRLSYGRPESAVTFELTAQGDVVRLTVTHTGAGEGASSGWYFILANLKTLLETGSPLPMPEKVLAAYR</sequence>
<organism evidence="3 4">
    <name type="scientific">Labedaea rhizosphaerae</name>
    <dbReference type="NCBI Taxonomy" id="598644"/>
    <lineage>
        <taxon>Bacteria</taxon>
        <taxon>Bacillati</taxon>
        <taxon>Actinomycetota</taxon>
        <taxon>Actinomycetes</taxon>
        <taxon>Pseudonocardiales</taxon>
        <taxon>Pseudonocardiaceae</taxon>
        <taxon>Labedaea</taxon>
    </lineage>
</organism>